<dbReference type="AlphaFoldDB" id="A0A937R9P6"/>
<evidence type="ECO:0000313" key="2">
    <source>
        <dbReference type="EMBL" id="MBL7625707.1"/>
    </source>
</evidence>
<organism evidence="2 3">
    <name type="scientific">Frankia nepalensis</name>
    <dbReference type="NCBI Taxonomy" id="1836974"/>
    <lineage>
        <taxon>Bacteria</taxon>
        <taxon>Bacillati</taxon>
        <taxon>Actinomycetota</taxon>
        <taxon>Actinomycetes</taxon>
        <taxon>Frankiales</taxon>
        <taxon>Frankiaceae</taxon>
        <taxon>Frankia</taxon>
    </lineage>
</organism>
<dbReference type="EMBL" id="JAEACQ010000028">
    <property type="protein sequence ID" value="MBL7625707.1"/>
    <property type="molecule type" value="Genomic_DNA"/>
</dbReference>
<proteinExistence type="predicted"/>
<accession>A0A937R9P6</accession>
<evidence type="ECO:0000313" key="3">
    <source>
        <dbReference type="Proteomes" id="UP000604475"/>
    </source>
</evidence>
<sequence>MNSHQEITYTDERLADGTVYRRYGDGRQEWRVRRGQHWVEWRDDRGLTGTDELLGRRIVKRTLTNGHARGGHPIVRYARDIGYGRTVWRQHPNDPRPLFASSPPAPLVVTVNRSAFGGRVGSVLAGVGASVLLGSIIAPPLLLSAAEEEELRRALEQQAASGSGGGDGGSLWDDGGGDGSDDFG</sequence>
<protein>
    <submittedName>
        <fullName evidence="2">Uncharacterized protein</fullName>
    </submittedName>
</protein>
<name>A0A937R9P6_9ACTN</name>
<reference evidence="2" key="1">
    <citation type="submission" date="2020-12" db="EMBL/GenBank/DDBJ databases">
        <title>Genomic characterization of non-nitrogen-fixing Frankia strains.</title>
        <authorList>
            <person name="Carlos-Shanley C."/>
            <person name="Guerra T."/>
            <person name="Hahn D."/>
        </authorList>
    </citation>
    <scope>NUCLEOTIDE SEQUENCE</scope>
    <source>
        <strain evidence="2">CN6</strain>
    </source>
</reference>
<feature type="region of interest" description="Disordered" evidence="1">
    <location>
        <begin position="152"/>
        <end position="184"/>
    </location>
</feature>
<gene>
    <name evidence="2" type="ORF">I7412_00625</name>
</gene>
<evidence type="ECO:0000256" key="1">
    <source>
        <dbReference type="SAM" id="MobiDB-lite"/>
    </source>
</evidence>
<keyword evidence="3" id="KW-1185">Reference proteome</keyword>
<dbReference type="RefSeq" id="WP_203008405.1">
    <property type="nucleotide sequence ID" value="NZ_JADWYU010000125.1"/>
</dbReference>
<dbReference type="Proteomes" id="UP000604475">
    <property type="component" value="Unassembled WGS sequence"/>
</dbReference>
<feature type="compositionally biased region" description="Acidic residues" evidence="1">
    <location>
        <begin position="175"/>
        <end position="184"/>
    </location>
</feature>
<comment type="caution">
    <text evidence="2">The sequence shown here is derived from an EMBL/GenBank/DDBJ whole genome shotgun (WGS) entry which is preliminary data.</text>
</comment>